<proteinExistence type="predicted"/>
<dbReference type="EMBL" id="JACXAA010000004">
    <property type="protein sequence ID" value="MBD2753740.1"/>
    <property type="molecule type" value="Genomic_DNA"/>
</dbReference>
<keyword evidence="2" id="KW-1185">Reference proteome</keyword>
<protein>
    <submittedName>
        <fullName evidence="1">Uncharacterized protein</fullName>
    </submittedName>
</protein>
<dbReference type="AlphaFoldDB" id="A0A927B1A9"/>
<organism evidence="1 2">
    <name type="scientific">Spirosoma validum</name>
    <dbReference type="NCBI Taxonomy" id="2771355"/>
    <lineage>
        <taxon>Bacteria</taxon>
        <taxon>Pseudomonadati</taxon>
        <taxon>Bacteroidota</taxon>
        <taxon>Cytophagia</taxon>
        <taxon>Cytophagales</taxon>
        <taxon>Cytophagaceae</taxon>
        <taxon>Spirosoma</taxon>
    </lineage>
</organism>
<evidence type="ECO:0000313" key="2">
    <source>
        <dbReference type="Proteomes" id="UP000653797"/>
    </source>
</evidence>
<dbReference type="RefSeq" id="WP_191039388.1">
    <property type="nucleotide sequence ID" value="NZ_JACXAA010000004.1"/>
</dbReference>
<dbReference type="Proteomes" id="UP000653797">
    <property type="component" value="Unassembled WGS sequence"/>
</dbReference>
<evidence type="ECO:0000313" key="1">
    <source>
        <dbReference type="EMBL" id="MBD2753740.1"/>
    </source>
</evidence>
<accession>A0A927B1A9</accession>
<reference evidence="1" key="1">
    <citation type="submission" date="2020-09" db="EMBL/GenBank/DDBJ databases">
        <authorList>
            <person name="Kim M.K."/>
        </authorList>
    </citation>
    <scope>NUCLEOTIDE SEQUENCE</scope>
    <source>
        <strain evidence="1">BT704</strain>
    </source>
</reference>
<comment type="caution">
    <text evidence="1">The sequence shown here is derived from an EMBL/GenBank/DDBJ whole genome shotgun (WGS) entry which is preliminary data.</text>
</comment>
<sequence>MENTTPLPQTTIVELGIKDRLILLAHLPQQGGIIKLRLIKSLRERLLPTTEEISAHKIRDGENGTVLFNPTAEQLIRIECTDEQVDILKEAMRTADERQVLTLDMLDLYETIDQL</sequence>
<gene>
    <name evidence="1" type="ORF">IC230_12620</name>
</gene>
<name>A0A927B1A9_9BACT</name>